<evidence type="ECO:0000256" key="2">
    <source>
        <dbReference type="PROSITE-ProRule" id="PRU00176"/>
    </source>
</evidence>
<evidence type="ECO:0000313" key="6">
    <source>
        <dbReference type="Proteomes" id="UP001600064"/>
    </source>
</evidence>
<organism evidence="5 6">
    <name type="scientific">Remersonia thermophila</name>
    <dbReference type="NCBI Taxonomy" id="72144"/>
    <lineage>
        <taxon>Eukaryota</taxon>
        <taxon>Fungi</taxon>
        <taxon>Dikarya</taxon>
        <taxon>Ascomycota</taxon>
        <taxon>Pezizomycotina</taxon>
        <taxon>Sordariomycetes</taxon>
        <taxon>Sordariomycetidae</taxon>
        <taxon>Sordariales</taxon>
        <taxon>Sordariales incertae sedis</taxon>
        <taxon>Remersonia</taxon>
    </lineage>
</organism>
<accession>A0ABR4D7B3</accession>
<feature type="compositionally biased region" description="Basic residues" evidence="3">
    <location>
        <begin position="193"/>
        <end position="207"/>
    </location>
</feature>
<proteinExistence type="predicted"/>
<dbReference type="SUPFAM" id="SSF54928">
    <property type="entry name" value="RNA-binding domain, RBD"/>
    <property type="match status" value="1"/>
</dbReference>
<feature type="compositionally biased region" description="Low complexity" evidence="3">
    <location>
        <begin position="179"/>
        <end position="192"/>
    </location>
</feature>
<keyword evidence="6" id="KW-1185">Reference proteome</keyword>
<evidence type="ECO:0000256" key="1">
    <source>
        <dbReference type="ARBA" id="ARBA00022884"/>
    </source>
</evidence>
<dbReference type="InterPro" id="IPR012677">
    <property type="entry name" value="Nucleotide-bd_a/b_plait_sf"/>
</dbReference>
<feature type="region of interest" description="Disordered" evidence="3">
    <location>
        <begin position="165"/>
        <end position="214"/>
    </location>
</feature>
<dbReference type="RefSeq" id="XP_070864184.1">
    <property type="nucleotide sequence ID" value="XM_071013281.1"/>
</dbReference>
<dbReference type="InterPro" id="IPR000504">
    <property type="entry name" value="RRM_dom"/>
</dbReference>
<evidence type="ECO:0000256" key="3">
    <source>
        <dbReference type="SAM" id="MobiDB-lite"/>
    </source>
</evidence>
<feature type="region of interest" description="Disordered" evidence="3">
    <location>
        <begin position="1"/>
        <end position="68"/>
    </location>
</feature>
<dbReference type="PROSITE" id="PS50102">
    <property type="entry name" value="RRM"/>
    <property type="match status" value="1"/>
</dbReference>
<dbReference type="InterPro" id="IPR035979">
    <property type="entry name" value="RBD_domain_sf"/>
</dbReference>
<dbReference type="InterPro" id="IPR025715">
    <property type="entry name" value="FoP_C"/>
</dbReference>
<dbReference type="EMBL" id="JAZGUE010000006">
    <property type="protein sequence ID" value="KAL2265457.1"/>
    <property type="molecule type" value="Genomic_DNA"/>
</dbReference>
<feature type="compositionally biased region" description="Basic and acidic residues" evidence="3">
    <location>
        <begin position="1"/>
        <end position="10"/>
    </location>
</feature>
<dbReference type="GeneID" id="98127925"/>
<dbReference type="SMART" id="SM00360">
    <property type="entry name" value="RRM"/>
    <property type="match status" value="1"/>
</dbReference>
<feature type="domain" description="RRM" evidence="4">
    <location>
        <begin position="69"/>
        <end position="147"/>
    </location>
</feature>
<comment type="caution">
    <text evidence="5">The sequence shown here is derived from an EMBL/GenBank/DDBJ whole genome shotgun (WGS) entry which is preliminary data.</text>
</comment>
<gene>
    <name evidence="5" type="ORF">VTJ83DRAFT_6557</name>
</gene>
<name>A0ABR4D7B3_9PEZI</name>
<dbReference type="InterPro" id="IPR051229">
    <property type="entry name" value="ALYREF_mRNA_export"/>
</dbReference>
<dbReference type="Gene3D" id="3.30.70.330">
    <property type="match status" value="1"/>
</dbReference>
<dbReference type="PANTHER" id="PTHR19965">
    <property type="entry name" value="RNA AND EXPORT FACTOR BINDING PROTEIN"/>
    <property type="match status" value="1"/>
</dbReference>
<keyword evidence="1 2" id="KW-0694">RNA-binding</keyword>
<feature type="region of interest" description="Disordered" evidence="3">
    <location>
        <begin position="232"/>
        <end position="254"/>
    </location>
</feature>
<dbReference type="PANTHER" id="PTHR19965:SF35">
    <property type="entry name" value="RNA ANNEALING PROTEIN YRA1"/>
    <property type="match status" value="1"/>
</dbReference>
<sequence>MSGKLDKSLDEILSSQRKTQGRRRSTRRSSGAARPANTAPAGGIQKSTKPARGATKPSPAKSAGLTGESKIMVSNLPKDVSEAQIKEYFQQSVGQVKKVEISYGPGGVSRGIAHVTFQHADGASKAFQTLNGLLIDNRPVKVEVVIASADLIPQPKPLAQRIVQPKAQPKSAATVKQNGATAKAGAAGAAAKGAKKPRRGRSHRPVKKTAEELDSEMADYFDNANAADNNANAAAPAAAAAAAGGDAPMEEDVL</sequence>
<feature type="compositionally biased region" description="Low complexity" evidence="3">
    <location>
        <begin position="232"/>
        <end position="247"/>
    </location>
</feature>
<protein>
    <recommendedName>
        <fullName evidence="4">RRM domain-containing protein</fullName>
    </recommendedName>
</protein>
<evidence type="ECO:0000259" key="4">
    <source>
        <dbReference type="PROSITE" id="PS50102"/>
    </source>
</evidence>
<reference evidence="5 6" key="1">
    <citation type="journal article" date="2024" name="Commun. Biol.">
        <title>Comparative genomic analysis of thermophilic fungi reveals convergent evolutionary adaptations and gene losses.</title>
        <authorList>
            <person name="Steindorff A.S."/>
            <person name="Aguilar-Pontes M.V."/>
            <person name="Robinson A.J."/>
            <person name="Andreopoulos B."/>
            <person name="LaButti K."/>
            <person name="Kuo A."/>
            <person name="Mondo S."/>
            <person name="Riley R."/>
            <person name="Otillar R."/>
            <person name="Haridas S."/>
            <person name="Lipzen A."/>
            <person name="Grimwood J."/>
            <person name="Schmutz J."/>
            <person name="Clum A."/>
            <person name="Reid I.D."/>
            <person name="Moisan M.C."/>
            <person name="Butler G."/>
            <person name="Nguyen T.T.M."/>
            <person name="Dewar K."/>
            <person name="Conant G."/>
            <person name="Drula E."/>
            <person name="Henrissat B."/>
            <person name="Hansel C."/>
            <person name="Singer S."/>
            <person name="Hutchinson M.I."/>
            <person name="de Vries R.P."/>
            <person name="Natvig D.O."/>
            <person name="Powell A.J."/>
            <person name="Tsang A."/>
            <person name="Grigoriev I.V."/>
        </authorList>
    </citation>
    <scope>NUCLEOTIDE SEQUENCE [LARGE SCALE GENOMIC DNA]</scope>
    <source>
        <strain evidence="5 6">ATCC 22073</strain>
    </source>
</reference>
<dbReference type="Pfam" id="PF00076">
    <property type="entry name" value="RRM_1"/>
    <property type="match status" value="1"/>
</dbReference>
<evidence type="ECO:0000313" key="5">
    <source>
        <dbReference type="EMBL" id="KAL2265457.1"/>
    </source>
</evidence>
<dbReference type="SMART" id="SM01218">
    <property type="entry name" value="FoP_duplication"/>
    <property type="match status" value="1"/>
</dbReference>
<dbReference type="Proteomes" id="UP001600064">
    <property type="component" value="Unassembled WGS sequence"/>
</dbReference>